<organism evidence="1 2">
    <name type="scientific">Liquidambar formosana</name>
    <name type="common">Formosan gum</name>
    <dbReference type="NCBI Taxonomy" id="63359"/>
    <lineage>
        <taxon>Eukaryota</taxon>
        <taxon>Viridiplantae</taxon>
        <taxon>Streptophyta</taxon>
        <taxon>Embryophyta</taxon>
        <taxon>Tracheophyta</taxon>
        <taxon>Spermatophyta</taxon>
        <taxon>Magnoliopsida</taxon>
        <taxon>eudicotyledons</taxon>
        <taxon>Gunneridae</taxon>
        <taxon>Pentapetalae</taxon>
        <taxon>Saxifragales</taxon>
        <taxon>Altingiaceae</taxon>
        <taxon>Liquidambar</taxon>
    </lineage>
</organism>
<protein>
    <submittedName>
        <fullName evidence="1">Uncharacterized protein</fullName>
    </submittedName>
</protein>
<dbReference type="Proteomes" id="UP001415857">
    <property type="component" value="Unassembled WGS sequence"/>
</dbReference>
<keyword evidence="2" id="KW-1185">Reference proteome</keyword>
<dbReference type="AlphaFoldDB" id="A0AAP0NA04"/>
<gene>
    <name evidence="1" type="ORF">L1049_009681</name>
</gene>
<name>A0AAP0NA04_LIQFO</name>
<comment type="caution">
    <text evidence="1">The sequence shown here is derived from an EMBL/GenBank/DDBJ whole genome shotgun (WGS) entry which is preliminary data.</text>
</comment>
<sequence>MLVCHLFGTKPIFRRGGSDSGDVGMEILSSRGNLEDEEQQSDDLIMKRKVWLPYTYPLFLPMKLNWSSS</sequence>
<dbReference type="EMBL" id="JBBPBK010000016">
    <property type="protein sequence ID" value="KAK9267259.1"/>
    <property type="molecule type" value="Genomic_DNA"/>
</dbReference>
<evidence type="ECO:0000313" key="2">
    <source>
        <dbReference type="Proteomes" id="UP001415857"/>
    </source>
</evidence>
<proteinExistence type="predicted"/>
<reference evidence="1 2" key="1">
    <citation type="journal article" date="2024" name="Plant J.">
        <title>Genome sequences and population genomics reveal climatic adaptation and genomic divergence between two closely related sweetgum species.</title>
        <authorList>
            <person name="Xu W.Q."/>
            <person name="Ren C.Q."/>
            <person name="Zhang X.Y."/>
            <person name="Comes H.P."/>
            <person name="Liu X.H."/>
            <person name="Li Y.G."/>
            <person name="Kettle C.J."/>
            <person name="Jalonen R."/>
            <person name="Gaisberger H."/>
            <person name="Ma Y.Z."/>
            <person name="Qiu Y.X."/>
        </authorList>
    </citation>
    <scope>NUCLEOTIDE SEQUENCE [LARGE SCALE GENOMIC DNA]</scope>
    <source>
        <strain evidence="1">Hangzhou</strain>
    </source>
</reference>
<accession>A0AAP0NA04</accession>
<evidence type="ECO:0000313" key="1">
    <source>
        <dbReference type="EMBL" id="KAK9267259.1"/>
    </source>
</evidence>